<dbReference type="PROSITE" id="PS50075">
    <property type="entry name" value="CARRIER"/>
    <property type="match status" value="1"/>
</dbReference>
<name>A0A075UY61_9PSEU</name>
<dbReference type="InterPro" id="IPR009081">
    <property type="entry name" value="PP-bd_ACP"/>
</dbReference>
<gene>
    <name evidence="2" type="ORF">AJAP_22655</name>
</gene>
<dbReference type="STRING" id="208439.AJAP_22655"/>
<evidence type="ECO:0000313" key="3">
    <source>
        <dbReference type="Proteomes" id="UP000028492"/>
    </source>
</evidence>
<accession>A0A075UY61</accession>
<evidence type="ECO:0000313" key="2">
    <source>
        <dbReference type="EMBL" id="AIG77386.1"/>
    </source>
</evidence>
<dbReference type="Pfam" id="PF00550">
    <property type="entry name" value="PP-binding"/>
    <property type="match status" value="1"/>
</dbReference>
<organism evidence="2 3">
    <name type="scientific">Amycolatopsis japonica</name>
    <dbReference type="NCBI Taxonomy" id="208439"/>
    <lineage>
        <taxon>Bacteria</taxon>
        <taxon>Bacillati</taxon>
        <taxon>Actinomycetota</taxon>
        <taxon>Actinomycetes</taxon>
        <taxon>Pseudonocardiales</taxon>
        <taxon>Pseudonocardiaceae</taxon>
        <taxon>Amycolatopsis</taxon>
        <taxon>Amycolatopsis japonica group</taxon>
    </lineage>
</organism>
<dbReference type="KEGG" id="aja:AJAP_22655"/>
<dbReference type="AlphaFoldDB" id="A0A075UY61"/>
<dbReference type="EMBL" id="CP008953">
    <property type="protein sequence ID" value="AIG77386.1"/>
    <property type="molecule type" value="Genomic_DNA"/>
</dbReference>
<dbReference type="InterPro" id="IPR036736">
    <property type="entry name" value="ACP-like_sf"/>
</dbReference>
<keyword evidence="3" id="KW-1185">Reference proteome</keyword>
<feature type="domain" description="Carrier" evidence="1">
    <location>
        <begin position="2"/>
        <end position="82"/>
    </location>
</feature>
<evidence type="ECO:0000259" key="1">
    <source>
        <dbReference type="PROSITE" id="PS50075"/>
    </source>
</evidence>
<protein>
    <recommendedName>
        <fullName evidence="1">Carrier domain-containing protein</fullName>
    </recommendedName>
</protein>
<dbReference type="SUPFAM" id="SSF47336">
    <property type="entry name" value="ACP-like"/>
    <property type="match status" value="1"/>
</dbReference>
<dbReference type="Proteomes" id="UP000028492">
    <property type="component" value="Chromosome"/>
</dbReference>
<dbReference type="HOGENOM" id="CLU_108696_8_3_11"/>
<sequence length="89" mass="9872">MTARDEVVSAIGDALGDVLEREITGLTEDTRLFDDLRLDSSKVLELLMLVEMAVDITVDPDDLDIDRLRTVRSFADYVESRQAIGEGVS</sequence>
<dbReference type="RefSeq" id="WP_038514973.1">
    <property type="nucleotide sequence ID" value="NZ_CP008953.1"/>
</dbReference>
<dbReference type="eggNOG" id="COG0236">
    <property type="taxonomic scope" value="Bacteria"/>
</dbReference>
<reference evidence="2 3" key="1">
    <citation type="journal article" date="2014" name="J. Biotechnol.">
        <title>Complete genome sequence of the actinobacterium Amycolatopsis japonica MG417-CF17(T) (=DSM 44213T) producing (S,S)-N,N'-ethylenediaminedisuccinic acid.</title>
        <authorList>
            <person name="Stegmann E."/>
            <person name="Albersmeier A."/>
            <person name="Spohn M."/>
            <person name="Gert H."/>
            <person name="Weber T."/>
            <person name="Wohlleben W."/>
            <person name="Kalinowski J."/>
            <person name="Ruckert C."/>
        </authorList>
    </citation>
    <scope>NUCLEOTIDE SEQUENCE [LARGE SCALE GENOMIC DNA]</scope>
    <source>
        <strain evidence="3">MG417-CF17 (DSM 44213)</strain>
    </source>
</reference>
<proteinExistence type="predicted"/>
<dbReference type="Gene3D" id="1.10.1200.10">
    <property type="entry name" value="ACP-like"/>
    <property type="match status" value="1"/>
</dbReference>